<dbReference type="InterPro" id="IPR011935">
    <property type="entry name" value="CHP02231"/>
</dbReference>
<keyword evidence="2" id="KW-0732">Signal</keyword>
<feature type="signal peptide" evidence="2">
    <location>
        <begin position="1"/>
        <end position="24"/>
    </location>
</feature>
<dbReference type="AlphaFoldDB" id="A0A348G5R3"/>
<sequence length="555" mass="59879">MIRFLLVSAALLAALPVASGPAAARDAEVHSRLDRVTVYPDGASVVRLITFDLPPGETTLVARDFPAGLDPRSLRVEGVGGVAVLGVVAKPLDAVEQPAGADALKAKLDALRLERQGIQSRIEALQARKGFAERYAREVPFAAGEKETKIPFAEWRQTFTGLADEIEAAGRALIEVRERARTLDEAIAKAEQDLRAKPVNRMQVRIDVAADAAAKGTLAVTYSVRNARWTPLYDARLTVGKPGGTPSLELVRRAEIVQRTGEDWTDVALSVSTLRTAGGTQAPQIQPVFVRFLPPPRPMPAPARAPMLKQSESIAERAAPAMAPPPPLADEAPVSEREAQAEEGALQVVWTLPGRVSVGSGEGGRVLRLAATTVAPDLSVMVAAALDTTPYLQASFRQDEEAPLLPGRVALYRDGILVGTGRLDLVTQGEMVTLGFGADERAKVTRTLLRRDESQSGIVSQSRVERQEMKISVRNAHDVPMRITVEDRIPQSEDQEIQVELASGGTAPTAKDVGDRRGVLAWSYDYAPGESRTITFGWRVKWPADRQVITAGPRR</sequence>
<dbReference type="InterPro" id="IPR037291">
    <property type="entry name" value="DUF4139"/>
</dbReference>
<name>A0A348G5R3_9HYPH</name>
<evidence type="ECO:0000313" key="5">
    <source>
        <dbReference type="EMBL" id="BBF94896.1"/>
    </source>
</evidence>
<evidence type="ECO:0000313" key="6">
    <source>
        <dbReference type="Proteomes" id="UP000266934"/>
    </source>
</evidence>
<dbReference type="EMBL" id="AP018907">
    <property type="protein sequence ID" value="BBF94896.1"/>
    <property type="molecule type" value="Genomic_DNA"/>
</dbReference>
<proteinExistence type="predicted"/>
<reference evidence="5 6" key="1">
    <citation type="submission" date="2018-08" db="EMBL/GenBank/DDBJ databases">
        <title>Complete genome sequencing of Blastochloris tepida GI.</title>
        <authorList>
            <person name="Tsukatani Y."/>
            <person name="Mori H."/>
        </authorList>
    </citation>
    <scope>NUCLEOTIDE SEQUENCE [LARGE SCALE GENOMIC DNA]</scope>
    <source>
        <strain evidence="5 6">GI</strain>
    </source>
</reference>
<feature type="chain" id="PRO_5017038038" description="Mucoidy inhibitor MuiA family protein" evidence="2">
    <location>
        <begin position="25"/>
        <end position="555"/>
    </location>
</feature>
<evidence type="ECO:0000259" key="3">
    <source>
        <dbReference type="Pfam" id="PF13598"/>
    </source>
</evidence>
<dbReference type="Pfam" id="PF13598">
    <property type="entry name" value="DUF4139"/>
    <property type="match status" value="1"/>
</dbReference>
<evidence type="ECO:0008006" key="7">
    <source>
        <dbReference type="Google" id="ProtNLM"/>
    </source>
</evidence>
<keyword evidence="6" id="KW-1185">Reference proteome</keyword>
<feature type="domain" description="DUF4139" evidence="3">
    <location>
        <begin position="218"/>
        <end position="543"/>
    </location>
</feature>
<gene>
    <name evidence="5" type="ORF">BLTE_35810</name>
</gene>
<keyword evidence="1" id="KW-0175">Coiled coil</keyword>
<feature type="domain" description="DUF4140" evidence="4">
    <location>
        <begin position="36"/>
        <end position="131"/>
    </location>
</feature>
<dbReference type="OrthoDB" id="580912at2"/>
<evidence type="ECO:0000256" key="2">
    <source>
        <dbReference type="SAM" id="SignalP"/>
    </source>
</evidence>
<dbReference type="NCBIfam" id="TIGR02231">
    <property type="entry name" value="mucoidy inhibitor MuiA family protein"/>
    <property type="match status" value="1"/>
</dbReference>
<evidence type="ECO:0000259" key="4">
    <source>
        <dbReference type="Pfam" id="PF13600"/>
    </source>
</evidence>
<dbReference type="InterPro" id="IPR025554">
    <property type="entry name" value="DUF4140"/>
</dbReference>
<dbReference type="Pfam" id="PF13600">
    <property type="entry name" value="DUF4140"/>
    <property type="match status" value="1"/>
</dbReference>
<dbReference type="RefSeq" id="WP_160140664.1">
    <property type="nucleotide sequence ID" value="NZ_AP018907.1"/>
</dbReference>
<protein>
    <recommendedName>
        <fullName evidence="7">Mucoidy inhibitor MuiA family protein</fullName>
    </recommendedName>
</protein>
<dbReference type="KEGG" id="blag:BLTE_35810"/>
<feature type="coiled-coil region" evidence="1">
    <location>
        <begin position="101"/>
        <end position="128"/>
    </location>
</feature>
<organism evidence="5 6">
    <name type="scientific">Blastochloris tepida</name>
    <dbReference type="NCBI Taxonomy" id="2233851"/>
    <lineage>
        <taxon>Bacteria</taxon>
        <taxon>Pseudomonadati</taxon>
        <taxon>Pseudomonadota</taxon>
        <taxon>Alphaproteobacteria</taxon>
        <taxon>Hyphomicrobiales</taxon>
        <taxon>Blastochloridaceae</taxon>
        <taxon>Blastochloris</taxon>
    </lineage>
</organism>
<dbReference type="PANTHER" id="PTHR31005">
    <property type="entry name" value="DUF4139 DOMAIN-CONTAINING PROTEIN"/>
    <property type="match status" value="1"/>
</dbReference>
<dbReference type="PANTHER" id="PTHR31005:SF8">
    <property type="entry name" value="DUF4139 DOMAIN-CONTAINING PROTEIN"/>
    <property type="match status" value="1"/>
</dbReference>
<accession>A0A348G5R3</accession>
<dbReference type="Proteomes" id="UP000266934">
    <property type="component" value="Chromosome"/>
</dbReference>
<evidence type="ECO:0000256" key="1">
    <source>
        <dbReference type="SAM" id="Coils"/>
    </source>
</evidence>